<sequence>MGNCWAIVSWLQLNFSCEGKVGATSEMTTDKKTITDCMECLCPAADCMLCQRSVFSDLSMATN</sequence>
<proteinExistence type="predicted"/>
<gene>
    <name evidence="1" type="ORF">SLEP1_g18118</name>
</gene>
<accession>A0AAV5J025</accession>
<comment type="caution">
    <text evidence="1">The sequence shown here is derived from an EMBL/GenBank/DDBJ whole genome shotgun (WGS) entry which is preliminary data.</text>
</comment>
<dbReference type="Proteomes" id="UP001054252">
    <property type="component" value="Unassembled WGS sequence"/>
</dbReference>
<evidence type="ECO:0000313" key="1">
    <source>
        <dbReference type="EMBL" id="GKV06205.1"/>
    </source>
</evidence>
<dbReference type="EMBL" id="BPVZ01000024">
    <property type="protein sequence ID" value="GKV06205.1"/>
    <property type="molecule type" value="Genomic_DNA"/>
</dbReference>
<reference evidence="1 2" key="1">
    <citation type="journal article" date="2021" name="Commun. Biol.">
        <title>The genome of Shorea leprosula (Dipterocarpaceae) highlights the ecological relevance of drought in aseasonal tropical rainforests.</title>
        <authorList>
            <person name="Ng K.K.S."/>
            <person name="Kobayashi M.J."/>
            <person name="Fawcett J.A."/>
            <person name="Hatakeyama M."/>
            <person name="Paape T."/>
            <person name="Ng C.H."/>
            <person name="Ang C.C."/>
            <person name="Tnah L.H."/>
            <person name="Lee C.T."/>
            <person name="Nishiyama T."/>
            <person name="Sese J."/>
            <person name="O'Brien M.J."/>
            <person name="Copetti D."/>
            <person name="Mohd Noor M.I."/>
            <person name="Ong R.C."/>
            <person name="Putra M."/>
            <person name="Sireger I.Z."/>
            <person name="Indrioko S."/>
            <person name="Kosugi Y."/>
            <person name="Izuno A."/>
            <person name="Isagi Y."/>
            <person name="Lee S.L."/>
            <person name="Shimizu K.K."/>
        </authorList>
    </citation>
    <scope>NUCLEOTIDE SEQUENCE [LARGE SCALE GENOMIC DNA]</scope>
    <source>
        <strain evidence="1">214</strain>
    </source>
</reference>
<keyword evidence="2" id="KW-1185">Reference proteome</keyword>
<organism evidence="1 2">
    <name type="scientific">Rubroshorea leprosula</name>
    <dbReference type="NCBI Taxonomy" id="152421"/>
    <lineage>
        <taxon>Eukaryota</taxon>
        <taxon>Viridiplantae</taxon>
        <taxon>Streptophyta</taxon>
        <taxon>Embryophyta</taxon>
        <taxon>Tracheophyta</taxon>
        <taxon>Spermatophyta</taxon>
        <taxon>Magnoliopsida</taxon>
        <taxon>eudicotyledons</taxon>
        <taxon>Gunneridae</taxon>
        <taxon>Pentapetalae</taxon>
        <taxon>rosids</taxon>
        <taxon>malvids</taxon>
        <taxon>Malvales</taxon>
        <taxon>Dipterocarpaceae</taxon>
        <taxon>Rubroshorea</taxon>
    </lineage>
</organism>
<protein>
    <submittedName>
        <fullName evidence="1">Uncharacterized protein</fullName>
    </submittedName>
</protein>
<evidence type="ECO:0000313" key="2">
    <source>
        <dbReference type="Proteomes" id="UP001054252"/>
    </source>
</evidence>
<dbReference type="AlphaFoldDB" id="A0AAV5J025"/>
<name>A0AAV5J025_9ROSI</name>